<evidence type="ECO:0000313" key="5">
    <source>
        <dbReference type="EMBL" id="MBB0231291.1"/>
    </source>
</evidence>
<dbReference type="InterPro" id="IPR009057">
    <property type="entry name" value="Homeodomain-like_sf"/>
</dbReference>
<dbReference type="GO" id="GO:0003677">
    <property type="term" value="F:DNA binding"/>
    <property type="evidence" value="ECO:0007669"/>
    <property type="project" value="UniProtKB-UniRule"/>
</dbReference>
<evidence type="ECO:0000259" key="4">
    <source>
        <dbReference type="PROSITE" id="PS50977"/>
    </source>
</evidence>
<feature type="domain" description="HTH tetR-type" evidence="4">
    <location>
        <begin position="18"/>
        <end position="78"/>
    </location>
</feature>
<comment type="caution">
    <text evidence="5">The sequence shown here is derived from an EMBL/GenBank/DDBJ whole genome shotgun (WGS) entry which is preliminary data.</text>
</comment>
<reference evidence="6" key="1">
    <citation type="submission" date="2019-10" db="EMBL/GenBank/DDBJ databases">
        <title>Streptomyces sp. nov., a novel actinobacterium isolated from alkaline environment.</title>
        <authorList>
            <person name="Golinska P."/>
        </authorList>
    </citation>
    <scope>NUCLEOTIDE SEQUENCE [LARGE SCALE GENOMIC DNA]</scope>
    <source>
        <strain evidence="6">DSM 42108</strain>
    </source>
</reference>
<name>A0A7W3XXZ6_9ACTN</name>
<proteinExistence type="predicted"/>
<gene>
    <name evidence="5" type="ORF">FOE67_17695</name>
</gene>
<keyword evidence="1 2" id="KW-0238">DNA-binding</keyword>
<dbReference type="Proteomes" id="UP000530234">
    <property type="component" value="Unassembled WGS sequence"/>
</dbReference>
<feature type="region of interest" description="Disordered" evidence="3">
    <location>
        <begin position="77"/>
        <end position="112"/>
    </location>
</feature>
<dbReference type="PROSITE" id="PS50977">
    <property type="entry name" value="HTH_TETR_2"/>
    <property type="match status" value="1"/>
</dbReference>
<evidence type="ECO:0000256" key="2">
    <source>
        <dbReference type="PROSITE-ProRule" id="PRU00335"/>
    </source>
</evidence>
<dbReference type="EMBL" id="VKHS01000475">
    <property type="protein sequence ID" value="MBB0231291.1"/>
    <property type="molecule type" value="Genomic_DNA"/>
</dbReference>
<dbReference type="SUPFAM" id="SSF46689">
    <property type="entry name" value="Homeodomain-like"/>
    <property type="match status" value="1"/>
</dbReference>
<sequence>MDLRRAVGDAESVGFARAVVGFRPKPRAAEVLGERAHQATTIAEIIERAGVTKGALYFHFPSTRALVEAIMAERTSSVASVEGASPSSRPSRCPGRSRGDFAVTPCSGREPG</sequence>
<evidence type="ECO:0000256" key="3">
    <source>
        <dbReference type="SAM" id="MobiDB-lite"/>
    </source>
</evidence>
<dbReference type="InterPro" id="IPR001647">
    <property type="entry name" value="HTH_TetR"/>
</dbReference>
<keyword evidence="6" id="KW-1185">Reference proteome</keyword>
<organism evidence="5 6">
    <name type="scientific">Streptomyces calidiresistens</name>
    <dbReference type="NCBI Taxonomy" id="1485586"/>
    <lineage>
        <taxon>Bacteria</taxon>
        <taxon>Bacillati</taxon>
        <taxon>Actinomycetota</taxon>
        <taxon>Actinomycetes</taxon>
        <taxon>Kitasatosporales</taxon>
        <taxon>Streptomycetaceae</taxon>
        <taxon>Streptomyces</taxon>
    </lineage>
</organism>
<protein>
    <submittedName>
        <fullName evidence="5">TetR family transcriptional regulator</fullName>
    </submittedName>
</protein>
<evidence type="ECO:0000313" key="6">
    <source>
        <dbReference type="Proteomes" id="UP000530234"/>
    </source>
</evidence>
<evidence type="ECO:0000256" key="1">
    <source>
        <dbReference type="ARBA" id="ARBA00023125"/>
    </source>
</evidence>
<dbReference type="Pfam" id="PF00440">
    <property type="entry name" value="TetR_N"/>
    <property type="match status" value="1"/>
</dbReference>
<accession>A0A7W3XXZ6</accession>
<feature type="compositionally biased region" description="Low complexity" evidence="3">
    <location>
        <begin position="83"/>
        <end position="96"/>
    </location>
</feature>
<dbReference type="AlphaFoldDB" id="A0A7W3XXZ6"/>
<dbReference type="Gene3D" id="1.10.357.10">
    <property type="entry name" value="Tetracycline Repressor, domain 2"/>
    <property type="match status" value="1"/>
</dbReference>
<feature type="DNA-binding region" description="H-T-H motif" evidence="2">
    <location>
        <begin position="41"/>
        <end position="60"/>
    </location>
</feature>